<accession>A0ABD3BQ18</accession>
<comment type="subcellular location">
    <subcellularLocation>
        <location evidence="1">Membrane</location>
        <topology evidence="1">Single-pass membrane protein</topology>
    </subcellularLocation>
</comment>
<evidence type="ECO:0000256" key="4">
    <source>
        <dbReference type="ARBA" id="ARBA00023136"/>
    </source>
</evidence>
<comment type="caution">
    <text evidence="7">The sequence shown here is derived from an EMBL/GenBank/DDBJ whole genome shotgun (WGS) entry which is preliminary data.</text>
</comment>
<dbReference type="PANTHER" id="PTHR31234">
    <property type="entry name" value="LATE EMBRYOGENESIS ABUNDANT (LEA) HYDROXYPROLINE-RICH GLYCOPROTEIN FAMILY"/>
    <property type="match status" value="1"/>
</dbReference>
<dbReference type="AlphaFoldDB" id="A0ABD3BQ18"/>
<feature type="domain" description="Late embryogenesis abundant protein LEA-2 subgroup" evidence="6">
    <location>
        <begin position="102"/>
        <end position="194"/>
    </location>
</feature>
<dbReference type="GO" id="GO:0016020">
    <property type="term" value="C:membrane"/>
    <property type="evidence" value="ECO:0007669"/>
    <property type="project" value="UniProtKB-SubCell"/>
</dbReference>
<reference evidence="8" key="1">
    <citation type="journal article" date="2024" name="IScience">
        <title>Strigolactones Initiate the Formation of Haustorium-like Structures in Castilleja.</title>
        <authorList>
            <person name="Buerger M."/>
            <person name="Peterson D."/>
            <person name="Chory J."/>
        </authorList>
    </citation>
    <scope>NUCLEOTIDE SEQUENCE [LARGE SCALE GENOMIC DNA]</scope>
</reference>
<organism evidence="7 8">
    <name type="scientific">Castilleja foliolosa</name>
    <dbReference type="NCBI Taxonomy" id="1961234"/>
    <lineage>
        <taxon>Eukaryota</taxon>
        <taxon>Viridiplantae</taxon>
        <taxon>Streptophyta</taxon>
        <taxon>Embryophyta</taxon>
        <taxon>Tracheophyta</taxon>
        <taxon>Spermatophyta</taxon>
        <taxon>Magnoliopsida</taxon>
        <taxon>eudicotyledons</taxon>
        <taxon>Gunneridae</taxon>
        <taxon>Pentapetalae</taxon>
        <taxon>asterids</taxon>
        <taxon>lamiids</taxon>
        <taxon>Lamiales</taxon>
        <taxon>Orobanchaceae</taxon>
        <taxon>Pedicularideae</taxon>
        <taxon>Castillejinae</taxon>
        <taxon>Castilleja</taxon>
    </lineage>
</organism>
<evidence type="ECO:0000313" key="7">
    <source>
        <dbReference type="EMBL" id="KAL3619224.1"/>
    </source>
</evidence>
<keyword evidence="4 5" id="KW-0472">Membrane</keyword>
<keyword evidence="2 5" id="KW-0812">Transmembrane</keyword>
<evidence type="ECO:0000259" key="6">
    <source>
        <dbReference type="Pfam" id="PF03168"/>
    </source>
</evidence>
<evidence type="ECO:0000256" key="3">
    <source>
        <dbReference type="ARBA" id="ARBA00022989"/>
    </source>
</evidence>
<evidence type="ECO:0000256" key="5">
    <source>
        <dbReference type="SAM" id="Phobius"/>
    </source>
</evidence>
<gene>
    <name evidence="7" type="ORF">CASFOL_036794</name>
</gene>
<sequence>MSEKNEQVKHLAPAFHRLDKEQTDAFPVDFMTRRNRRCIKWGGCFLSILSIVLTVLLVLMFTVFHVKDPSININYVSIQGLSNRTADIDLDRGFNITIEADVSIKNPNVASFKFSNMSMSVHYDGSIVGETRGSSGEVRARKTLRVSLSIELRADEMLEVGRLESDLSAGIMPISSYMWISGDVKISDEIKRSFFVRTYCTMNVNISSQRIQDQKCRRRI</sequence>
<evidence type="ECO:0000256" key="2">
    <source>
        <dbReference type="ARBA" id="ARBA00022692"/>
    </source>
</evidence>
<dbReference type="SUPFAM" id="SSF117070">
    <property type="entry name" value="LEA14-like"/>
    <property type="match status" value="1"/>
</dbReference>
<proteinExistence type="predicted"/>
<dbReference type="Pfam" id="PF03168">
    <property type="entry name" value="LEA_2"/>
    <property type="match status" value="1"/>
</dbReference>
<dbReference type="PANTHER" id="PTHR31234:SF65">
    <property type="entry name" value="LATE EMBRYOGENESIS ABUNDANT PROTEIN, LEA_2 SUBGROUP"/>
    <property type="match status" value="1"/>
</dbReference>
<dbReference type="Gene3D" id="2.60.40.1820">
    <property type="match status" value="1"/>
</dbReference>
<evidence type="ECO:0000313" key="8">
    <source>
        <dbReference type="Proteomes" id="UP001632038"/>
    </source>
</evidence>
<name>A0ABD3BQ18_9LAMI</name>
<dbReference type="Proteomes" id="UP001632038">
    <property type="component" value="Unassembled WGS sequence"/>
</dbReference>
<keyword evidence="3 5" id="KW-1133">Transmembrane helix</keyword>
<feature type="transmembrane region" description="Helical" evidence="5">
    <location>
        <begin position="41"/>
        <end position="64"/>
    </location>
</feature>
<dbReference type="InterPro" id="IPR044839">
    <property type="entry name" value="NDR1-like"/>
</dbReference>
<protein>
    <recommendedName>
        <fullName evidence="6">Late embryogenesis abundant protein LEA-2 subgroup domain-containing protein</fullName>
    </recommendedName>
</protein>
<keyword evidence="8" id="KW-1185">Reference proteome</keyword>
<dbReference type="InterPro" id="IPR004864">
    <property type="entry name" value="LEA_2"/>
</dbReference>
<dbReference type="EMBL" id="JAVIJP010000069">
    <property type="protein sequence ID" value="KAL3619224.1"/>
    <property type="molecule type" value="Genomic_DNA"/>
</dbReference>
<evidence type="ECO:0000256" key="1">
    <source>
        <dbReference type="ARBA" id="ARBA00004167"/>
    </source>
</evidence>